<evidence type="ECO:0000259" key="2">
    <source>
        <dbReference type="Pfam" id="PF06439"/>
    </source>
</evidence>
<feature type="region of interest" description="Disordered" evidence="1">
    <location>
        <begin position="1"/>
        <end position="33"/>
    </location>
</feature>
<dbReference type="Pfam" id="PF06439">
    <property type="entry name" value="3keto-disac_hyd"/>
    <property type="match status" value="1"/>
</dbReference>
<reference evidence="3 4" key="1">
    <citation type="submission" date="2018-05" db="EMBL/GenBank/DDBJ databases">
        <title>Coraliomargarita sinensis sp. nov., isolated from a marine solar saltern.</title>
        <authorList>
            <person name="Zhou L.Y."/>
        </authorList>
    </citation>
    <scope>NUCLEOTIDE SEQUENCE [LARGE SCALE GENOMIC DNA]</scope>
    <source>
        <strain evidence="3 4">WN38</strain>
    </source>
</reference>
<keyword evidence="4" id="KW-1185">Reference proteome</keyword>
<evidence type="ECO:0000313" key="3">
    <source>
        <dbReference type="EMBL" id="PXA05128.1"/>
    </source>
</evidence>
<protein>
    <recommendedName>
        <fullName evidence="2">3-keto-alpha-glucoside-1,2-lyase/3-keto-2-hydroxy-glucal hydratase domain-containing protein</fullName>
    </recommendedName>
</protein>
<sequence>MKYQRKDSDKARMTDMFEESSEKPPSDKPSVQAPSWPVCFVTVKNCDASAWSHTRFALVITSSPIMSSRMLKSIRNHPTLSSIIGMTSFAAASLLLTACNQDSEWKSIYNGENLEGFDTHLGKSLGEEWAEVTEAATLDSVFSVVEMDGDRVIRISGEINGSLATQEAFENYHLRLVFKWGDNVYSKRNSGLLYHSFGEFGEAHGTWMPNIELQLMHGNLGDTYLMANTACEIPAVKNPESKQWIYTPATERTHFGQHANGRLIRKMQDAEKPLGEWNVVDLYCFGTTAVHVVNGVPVMANYETATHQDGALKPLTSGKIQVQSEGAELFIKSMEIKPIASIPPEVLD</sequence>
<dbReference type="Proteomes" id="UP000247099">
    <property type="component" value="Unassembled WGS sequence"/>
</dbReference>
<dbReference type="EMBL" id="QHJQ01000002">
    <property type="protein sequence ID" value="PXA05128.1"/>
    <property type="molecule type" value="Genomic_DNA"/>
</dbReference>
<gene>
    <name evidence="3" type="ORF">DDZ13_03970</name>
</gene>
<dbReference type="Gene3D" id="2.60.120.560">
    <property type="entry name" value="Exo-inulinase, domain 1"/>
    <property type="match status" value="1"/>
</dbReference>
<name>A0A317ZMG2_9BACT</name>
<accession>A0A317ZMG2</accession>
<feature type="domain" description="3-keto-alpha-glucoside-1,2-lyase/3-keto-2-hydroxy-glucal hydratase" evidence="2">
    <location>
        <begin position="104"/>
        <end position="337"/>
    </location>
</feature>
<organism evidence="3 4">
    <name type="scientific">Coraliomargarita sinensis</name>
    <dbReference type="NCBI Taxonomy" id="2174842"/>
    <lineage>
        <taxon>Bacteria</taxon>
        <taxon>Pseudomonadati</taxon>
        <taxon>Verrucomicrobiota</taxon>
        <taxon>Opitutia</taxon>
        <taxon>Puniceicoccales</taxon>
        <taxon>Coraliomargaritaceae</taxon>
        <taxon>Coraliomargarita</taxon>
    </lineage>
</organism>
<dbReference type="GO" id="GO:0016787">
    <property type="term" value="F:hydrolase activity"/>
    <property type="evidence" value="ECO:0007669"/>
    <property type="project" value="InterPro"/>
</dbReference>
<feature type="compositionally biased region" description="Basic and acidic residues" evidence="1">
    <location>
        <begin position="1"/>
        <end position="26"/>
    </location>
</feature>
<evidence type="ECO:0000256" key="1">
    <source>
        <dbReference type="SAM" id="MobiDB-lite"/>
    </source>
</evidence>
<evidence type="ECO:0000313" key="4">
    <source>
        <dbReference type="Proteomes" id="UP000247099"/>
    </source>
</evidence>
<dbReference type="InParanoid" id="A0A317ZMG2"/>
<comment type="caution">
    <text evidence="3">The sequence shown here is derived from an EMBL/GenBank/DDBJ whole genome shotgun (WGS) entry which is preliminary data.</text>
</comment>
<dbReference type="InterPro" id="IPR010496">
    <property type="entry name" value="AL/BT2_dom"/>
</dbReference>
<dbReference type="AlphaFoldDB" id="A0A317ZMG2"/>
<proteinExistence type="predicted"/>